<dbReference type="OrthoDB" id="9810929at2"/>
<dbReference type="InterPro" id="IPR023881">
    <property type="entry name" value="Thiol_BshA"/>
</dbReference>
<keyword evidence="4" id="KW-1185">Reference proteome</keyword>
<proteinExistence type="predicted"/>
<dbReference type="Pfam" id="PF13439">
    <property type="entry name" value="Glyco_transf_4"/>
    <property type="match status" value="1"/>
</dbReference>
<dbReference type="SUPFAM" id="SSF53756">
    <property type="entry name" value="UDP-Glycosyltransferase/glycogen phosphorylase"/>
    <property type="match status" value="1"/>
</dbReference>
<comment type="caution">
    <text evidence="3">The sequence shown here is derived from an EMBL/GenBank/DDBJ whole genome shotgun (WGS) entry which is preliminary data.</text>
</comment>
<dbReference type="PANTHER" id="PTHR12526:SF599">
    <property type="entry name" value="N-ACETYL-ALPHA-D-GLUCOSAMINYL L-MALATE SYNTHASE"/>
    <property type="match status" value="1"/>
</dbReference>
<dbReference type="Gene3D" id="3.40.50.2000">
    <property type="entry name" value="Glycogen Phosphorylase B"/>
    <property type="match status" value="2"/>
</dbReference>
<dbReference type="Proteomes" id="UP000290218">
    <property type="component" value="Unassembled WGS sequence"/>
</dbReference>
<name>A0A4Q1C602_9BACT</name>
<feature type="domain" description="Glycosyl transferase family 1" evidence="1">
    <location>
        <begin position="189"/>
        <end position="354"/>
    </location>
</feature>
<evidence type="ECO:0000259" key="2">
    <source>
        <dbReference type="Pfam" id="PF13439"/>
    </source>
</evidence>
<accession>A0A4Q1C602</accession>
<protein>
    <submittedName>
        <fullName evidence="3">N-acetyl-alpha-D-glucosaminyl L-malate synthase BshA</fullName>
    </submittedName>
</protein>
<dbReference type="InterPro" id="IPR001296">
    <property type="entry name" value="Glyco_trans_1"/>
</dbReference>
<dbReference type="InterPro" id="IPR028098">
    <property type="entry name" value="Glyco_trans_4-like_N"/>
</dbReference>
<dbReference type="GO" id="GO:0016757">
    <property type="term" value="F:glycosyltransferase activity"/>
    <property type="evidence" value="ECO:0007669"/>
    <property type="project" value="InterPro"/>
</dbReference>
<dbReference type="PANTHER" id="PTHR12526">
    <property type="entry name" value="GLYCOSYLTRANSFERASE"/>
    <property type="match status" value="1"/>
</dbReference>
<dbReference type="NCBIfam" id="TIGR03999">
    <property type="entry name" value="thiol_BshA"/>
    <property type="match status" value="1"/>
</dbReference>
<dbReference type="AlphaFoldDB" id="A0A4Q1C602"/>
<dbReference type="RefSeq" id="WP_129049837.1">
    <property type="nucleotide sequence ID" value="NZ_SDHX01000002.1"/>
</dbReference>
<organism evidence="3 4">
    <name type="scientific">Oleiharenicola lentus</name>
    <dbReference type="NCBI Taxonomy" id="2508720"/>
    <lineage>
        <taxon>Bacteria</taxon>
        <taxon>Pseudomonadati</taxon>
        <taxon>Verrucomicrobiota</taxon>
        <taxon>Opitutia</taxon>
        <taxon>Opitutales</taxon>
        <taxon>Opitutaceae</taxon>
        <taxon>Oleiharenicola</taxon>
    </lineage>
</organism>
<gene>
    <name evidence="3" type="primary">bshA</name>
    <name evidence="3" type="ORF">ESB00_19170</name>
</gene>
<evidence type="ECO:0000259" key="1">
    <source>
        <dbReference type="Pfam" id="PF00534"/>
    </source>
</evidence>
<dbReference type="EMBL" id="SDHX01000002">
    <property type="protein sequence ID" value="RXK53805.1"/>
    <property type="molecule type" value="Genomic_DNA"/>
</dbReference>
<feature type="domain" description="Glycosyltransferase subfamily 4-like N-terminal" evidence="2">
    <location>
        <begin position="16"/>
        <end position="179"/>
    </location>
</feature>
<reference evidence="3 4" key="1">
    <citation type="submission" date="2019-01" db="EMBL/GenBank/DDBJ databases">
        <title>Lacunisphaera sp. strain TWA-58.</title>
        <authorList>
            <person name="Chen W.-M."/>
        </authorList>
    </citation>
    <scope>NUCLEOTIDE SEQUENCE [LARGE SCALE GENOMIC DNA]</scope>
    <source>
        <strain evidence="3 4">TWA-58</strain>
    </source>
</reference>
<dbReference type="Pfam" id="PF00534">
    <property type="entry name" value="Glycos_transf_1"/>
    <property type="match status" value="1"/>
</dbReference>
<evidence type="ECO:0000313" key="3">
    <source>
        <dbReference type="EMBL" id="RXK53805.1"/>
    </source>
</evidence>
<dbReference type="GO" id="GO:0071793">
    <property type="term" value="P:bacillithiol biosynthetic process"/>
    <property type="evidence" value="ECO:0007669"/>
    <property type="project" value="InterPro"/>
</dbReference>
<sequence>MSDRPLRLGIICHPSVGGSGILASELGEELAQRGHEIHFISHAAPFRMPRDHPRIRFHPVQVNDYDLFKYPDYTLPLSVKIAEVSRAHRLDVLHVHYAVPHATAAMLAMSMLPVFERPKVIVTLHGTDVMLLGCDAGYGPAIRHALDQADGVTTVSQFLQREIKAHLDFHGPVEVIPNFFAPQPPTRTRDAVRAELGLADGEAMVLHTSNLRPVKRTDLLLQTIAQIRPRESFKLVVLAGGKTAPFLAEAAQAGLGDRIVVRENVTAIEDYLHAADLALFTSEMESFCLSILEAMTFECPSVAFAVGGIPEVIEHDKHGLLAPFGDTTGLARHVESLLTAPARRAALGKAGRERAVAFFSADRIVSRYVDYYRQVGIRT</sequence>
<evidence type="ECO:0000313" key="4">
    <source>
        <dbReference type="Proteomes" id="UP000290218"/>
    </source>
</evidence>